<accession>A0A8X6PAV3</accession>
<reference evidence="1" key="1">
    <citation type="submission" date="2020-08" db="EMBL/GenBank/DDBJ databases">
        <title>Multicomponent nature underlies the extraordinary mechanical properties of spider dragline silk.</title>
        <authorList>
            <person name="Kono N."/>
            <person name="Nakamura H."/>
            <person name="Mori M."/>
            <person name="Yoshida Y."/>
            <person name="Ohtoshi R."/>
            <person name="Malay A.D."/>
            <person name="Moran D.A.P."/>
            <person name="Tomita M."/>
            <person name="Numata K."/>
            <person name="Arakawa K."/>
        </authorList>
    </citation>
    <scope>NUCLEOTIDE SEQUENCE</scope>
</reference>
<keyword evidence="2" id="KW-1185">Reference proteome</keyword>
<evidence type="ECO:0000313" key="2">
    <source>
        <dbReference type="Proteomes" id="UP000887013"/>
    </source>
</evidence>
<dbReference type="EMBL" id="BMAW01018379">
    <property type="protein sequence ID" value="GFT58166.1"/>
    <property type="molecule type" value="Genomic_DNA"/>
</dbReference>
<evidence type="ECO:0000313" key="1">
    <source>
        <dbReference type="EMBL" id="GFT58166.1"/>
    </source>
</evidence>
<name>A0A8X6PAV3_NEPPI</name>
<protein>
    <submittedName>
        <fullName evidence="1">Uncharacterized protein</fullName>
    </submittedName>
</protein>
<proteinExistence type="predicted"/>
<sequence length="24" mass="2745">MVVFMDCLLEASFAEPTPEFIPEE</sequence>
<dbReference type="Proteomes" id="UP000887013">
    <property type="component" value="Unassembled WGS sequence"/>
</dbReference>
<dbReference type="AlphaFoldDB" id="A0A8X6PAV3"/>
<comment type="caution">
    <text evidence="1">The sequence shown here is derived from an EMBL/GenBank/DDBJ whole genome shotgun (WGS) entry which is preliminary data.</text>
</comment>
<organism evidence="1 2">
    <name type="scientific">Nephila pilipes</name>
    <name type="common">Giant wood spider</name>
    <name type="synonym">Nephila maculata</name>
    <dbReference type="NCBI Taxonomy" id="299642"/>
    <lineage>
        <taxon>Eukaryota</taxon>
        <taxon>Metazoa</taxon>
        <taxon>Ecdysozoa</taxon>
        <taxon>Arthropoda</taxon>
        <taxon>Chelicerata</taxon>
        <taxon>Arachnida</taxon>
        <taxon>Araneae</taxon>
        <taxon>Araneomorphae</taxon>
        <taxon>Entelegynae</taxon>
        <taxon>Araneoidea</taxon>
        <taxon>Nephilidae</taxon>
        <taxon>Nephila</taxon>
    </lineage>
</organism>
<gene>
    <name evidence="1" type="ORF">NPIL_275791</name>
</gene>
<feature type="non-terminal residue" evidence="1">
    <location>
        <position position="24"/>
    </location>
</feature>